<dbReference type="RefSeq" id="WP_334121470.1">
    <property type="nucleotide sequence ID" value="NZ_CP125942.1"/>
</dbReference>
<dbReference type="Gene3D" id="1.20.120.530">
    <property type="entry name" value="GntR ligand-binding domain-like"/>
    <property type="match status" value="1"/>
</dbReference>
<dbReference type="InterPro" id="IPR000524">
    <property type="entry name" value="Tscrpt_reg_HTH_GntR"/>
</dbReference>
<gene>
    <name evidence="5" type="ORF">QMQ05_13850</name>
</gene>
<dbReference type="SMART" id="SM00345">
    <property type="entry name" value="HTH_GNTR"/>
    <property type="match status" value="1"/>
</dbReference>
<reference evidence="5 6" key="1">
    <citation type="submission" date="2023-05" db="EMBL/GenBank/DDBJ databases">
        <title>Glutamicibacter sp. B1, complete genome.</title>
        <authorList>
            <person name="Long Y.H."/>
            <person name="Fang T."/>
            <person name="Li X.Y."/>
        </authorList>
    </citation>
    <scope>NUCLEOTIDE SEQUENCE [LARGE SCALE GENOMIC DNA]</scope>
    <source>
        <strain evidence="5 6">B1</strain>
    </source>
</reference>
<dbReference type="Gene3D" id="1.10.10.10">
    <property type="entry name" value="Winged helix-like DNA-binding domain superfamily/Winged helix DNA-binding domain"/>
    <property type="match status" value="1"/>
</dbReference>
<dbReference type="PRINTS" id="PR00035">
    <property type="entry name" value="HTHGNTR"/>
</dbReference>
<keyword evidence="3" id="KW-0804">Transcription</keyword>
<dbReference type="Pfam" id="PF00392">
    <property type="entry name" value="GntR"/>
    <property type="match status" value="1"/>
</dbReference>
<dbReference type="InterPro" id="IPR011711">
    <property type="entry name" value="GntR_C"/>
</dbReference>
<dbReference type="GO" id="GO:0003677">
    <property type="term" value="F:DNA binding"/>
    <property type="evidence" value="ECO:0007669"/>
    <property type="project" value="UniProtKB-KW"/>
</dbReference>
<evidence type="ECO:0000259" key="4">
    <source>
        <dbReference type="PROSITE" id="PS50949"/>
    </source>
</evidence>
<dbReference type="PANTHER" id="PTHR43537:SF44">
    <property type="entry name" value="GNTR FAMILY REGULATORY PROTEIN"/>
    <property type="match status" value="1"/>
</dbReference>
<dbReference type="InterPro" id="IPR008920">
    <property type="entry name" value="TF_FadR/GntR_C"/>
</dbReference>
<dbReference type="GO" id="GO:0003700">
    <property type="term" value="F:DNA-binding transcription factor activity"/>
    <property type="evidence" value="ECO:0007669"/>
    <property type="project" value="InterPro"/>
</dbReference>
<dbReference type="AlphaFoldDB" id="A0AAU6WCB3"/>
<keyword evidence="1" id="KW-0805">Transcription regulation</keyword>
<sequence length="228" mass="24495">MKPNLASSLVDHLRERISSGDIAAGEKLPSENTLIASHGVSRTVVREAITRLQAEGLIYTRRGAGSFALTPPPEATPESQTHIPRTLEERRQLIEYRLGFETEAAASAALRATEADLNAMDAALEGFEASLGNASVSMSCDFEFHLAVARATGNPYFSQAVQNFGPAMIAMPRRRMDSADSVSSGRLDAVAAEHRAIHEAIAAQNPQLASAAMRIHLSNSMKRLQAEA</sequence>
<evidence type="ECO:0000313" key="5">
    <source>
        <dbReference type="EMBL" id="XAO45415.1"/>
    </source>
</evidence>
<organism evidence="5 6">
    <name type="scientific">Glutamicibacter ectropisis</name>
    <dbReference type="NCBI Taxonomy" id="3046593"/>
    <lineage>
        <taxon>Bacteria</taxon>
        <taxon>Bacillati</taxon>
        <taxon>Actinomycetota</taxon>
        <taxon>Actinomycetes</taxon>
        <taxon>Micrococcales</taxon>
        <taxon>Micrococcaceae</taxon>
        <taxon>Glutamicibacter</taxon>
    </lineage>
</organism>
<evidence type="ECO:0000256" key="1">
    <source>
        <dbReference type="ARBA" id="ARBA00023015"/>
    </source>
</evidence>
<accession>A0AAU6WCB3</accession>
<dbReference type="PROSITE" id="PS50949">
    <property type="entry name" value="HTH_GNTR"/>
    <property type="match status" value="1"/>
</dbReference>
<dbReference type="Pfam" id="PF07729">
    <property type="entry name" value="FCD"/>
    <property type="match status" value="1"/>
</dbReference>
<evidence type="ECO:0000256" key="3">
    <source>
        <dbReference type="ARBA" id="ARBA00023163"/>
    </source>
</evidence>
<evidence type="ECO:0000256" key="2">
    <source>
        <dbReference type="ARBA" id="ARBA00023125"/>
    </source>
</evidence>
<protein>
    <submittedName>
        <fullName evidence="5">FadR/GntR family transcriptional regulator</fullName>
    </submittedName>
</protein>
<dbReference type="Proteomes" id="UP001486888">
    <property type="component" value="Chromosome"/>
</dbReference>
<keyword evidence="2" id="KW-0238">DNA-binding</keyword>
<dbReference type="PANTHER" id="PTHR43537">
    <property type="entry name" value="TRANSCRIPTIONAL REGULATOR, GNTR FAMILY"/>
    <property type="match status" value="1"/>
</dbReference>
<proteinExistence type="predicted"/>
<dbReference type="SUPFAM" id="SSF46785">
    <property type="entry name" value="Winged helix' DNA-binding domain"/>
    <property type="match status" value="1"/>
</dbReference>
<dbReference type="CDD" id="cd07377">
    <property type="entry name" value="WHTH_GntR"/>
    <property type="match status" value="1"/>
</dbReference>
<dbReference type="SUPFAM" id="SSF48008">
    <property type="entry name" value="GntR ligand-binding domain-like"/>
    <property type="match status" value="1"/>
</dbReference>
<dbReference type="SMART" id="SM00895">
    <property type="entry name" value="FCD"/>
    <property type="match status" value="1"/>
</dbReference>
<keyword evidence="6" id="KW-1185">Reference proteome</keyword>
<dbReference type="KEGG" id="gey:QMQ05_13850"/>
<evidence type="ECO:0000313" key="6">
    <source>
        <dbReference type="Proteomes" id="UP001486888"/>
    </source>
</evidence>
<dbReference type="InterPro" id="IPR036390">
    <property type="entry name" value="WH_DNA-bd_sf"/>
</dbReference>
<dbReference type="InterPro" id="IPR036388">
    <property type="entry name" value="WH-like_DNA-bd_sf"/>
</dbReference>
<name>A0AAU6WCB3_9MICC</name>
<feature type="domain" description="HTH gntR-type" evidence="4">
    <location>
        <begin position="3"/>
        <end position="71"/>
    </location>
</feature>
<dbReference type="EMBL" id="CP125942">
    <property type="protein sequence ID" value="XAO45415.1"/>
    <property type="molecule type" value="Genomic_DNA"/>
</dbReference>